<keyword evidence="3" id="KW-1185">Reference proteome</keyword>
<feature type="signal peptide" evidence="1">
    <location>
        <begin position="1"/>
        <end position="28"/>
    </location>
</feature>
<proteinExistence type="predicted"/>
<accession>A0ABP9JST3</accession>
<organism evidence="2 3">
    <name type="scientific">Nocardia callitridis</name>
    <dbReference type="NCBI Taxonomy" id="648753"/>
    <lineage>
        <taxon>Bacteria</taxon>
        <taxon>Bacillati</taxon>
        <taxon>Actinomycetota</taxon>
        <taxon>Actinomycetes</taxon>
        <taxon>Mycobacteriales</taxon>
        <taxon>Nocardiaceae</taxon>
        <taxon>Nocardia</taxon>
    </lineage>
</organism>
<dbReference type="RefSeq" id="WP_345493392.1">
    <property type="nucleotide sequence ID" value="NZ_BAABJM010000001.1"/>
</dbReference>
<keyword evidence="1" id="KW-0732">Signal</keyword>
<evidence type="ECO:0000256" key="1">
    <source>
        <dbReference type="SAM" id="SignalP"/>
    </source>
</evidence>
<dbReference type="EMBL" id="BAABJM010000001">
    <property type="protein sequence ID" value="GAA5043679.1"/>
    <property type="molecule type" value="Genomic_DNA"/>
</dbReference>
<comment type="caution">
    <text evidence="2">The sequence shown here is derived from an EMBL/GenBank/DDBJ whole genome shotgun (WGS) entry which is preliminary data.</text>
</comment>
<gene>
    <name evidence="2" type="ORF">GCM10023318_05540</name>
</gene>
<protein>
    <submittedName>
        <fullName evidence="2">Uncharacterized protein</fullName>
    </submittedName>
</protein>
<name>A0ABP9JST3_9NOCA</name>
<reference evidence="3" key="1">
    <citation type="journal article" date="2019" name="Int. J. Syst. Evol. Microbiol.">
        <title>The Global Catalogue of Microorganisms (GCM) 10K type strain sequencing project: providing services to taxonomists for standard genome sequencing and annotation.</title>
        <authorList>
            <consortium name="The Broad Institute Genomics Platform"/>
            <consortium name="The Broad Institute Genome Sequencing Center for Infectious Disease"/>
            <person name="Wu L."/>
            <person name="Ma J."/>
        </authorList>
    </citation>
    <scope>NUCLEOTIDE SEQUENCE [LARGE SCALE GENOMIC DNA]</scope>
    <source>
        <strain evidence="3">JCM 18298</strain>
    </source>
</reference>
<feature type="chain" id="PRO_5045943270" evidence="1">
    <location>
        <begin position="29"/>
        <end position="145"/>
    </location>
</feature>
<sequence length="145" mass="14842">MRRSLARVAFPVAAVAALAVGLAAPAQAANTEFAVTTLTSGPCVIQQTVRVGYADPNYPGAVSFALPQPNLTLGIPINCGATITVRWHNETTGASGAHSTTVNLPSGCDVPICSAYSVPTGPGRVTAELSSNFIHQQGEITIDVP</sequence>
<evidence type="ECO:0000313" key="2">
    <source>
        <dbReference type="EMBL" id="GAA5043679.1"/>
    </source>
</evidence>
<dbReference type="Proteomes" id="UP001500603">
    <property type="component" value="Unassembled WGS sequence"/>
</dbReference>
<evidence type="ECO:0000313" key="3">
    <source>
        <dbReference type="Proteomes" id="UP001500603"/>
    </source>
</evidence>